<keyword evidence="2" id="KW-0472">Membrane</keyword>
<feature type="region of interest" description="Disordered" evidence="1">
    <location>
        <begin position="41"/>
        <end position="196"/>
    </location>
</feature>
<keyword evidence="2" id="KW-1133">Transmembrane helix</keyword>
<reference evidence="3 4" key="1">
    <citation type="submission" date="2017-05" db="EMBL/GenBank/DDBJ databases">
        <title>Draft genome sequence of Elsinoe australis.</title>
        <authorList>
            <person name="Cheng Q."/>
        </authorList>
    </citation>
    <scope>NUCLEOTIDE SEQUENCE [LARGE SCALE GENOMIC DNA]</scope>
    <source>
        <strain evidence="3 4">NL1</strain>
    </source>
</reference>
<proteinExistence type="predicted"/>
<name>A0A2P8A5X0_9PEZI</name>
<feature type="region of interest" description="Disordered" evidence="1">
    <location>
        <begin position="332"/>
        <end position="357"/>
    </location>
</feature>
<sequence>MVFDYFSFARAKKNKEDLEKTNPQNPVLKDEDEQFLHRVASQDVPAAPFPPSIIKDDGTEQLAQSQDLKEAGEAAGTVALPAVSETEDADLVKGPEAIDGAADQAKPSEGAETTESTDSKADQAKSPKRTWASYVPSVPSVTGWRSKAAEKAPEPVKDKIAPEDEKLPSEDATTEDDATTSTTTEDRGKAPAVAENDKVDEKLADAYPPGVKVTENVKLDEEKKEQDEKEVSVLLDRLNLSSINNRVFSFSDKSQKLYEDFTIVLKDVINGGPTAYKDMEKLIRDNESHLSEMFNNMPPFVQTLVKSLPAKLGGSLGPEILAAASEKPGADMKSRMAAASKSPPTSPNSKKKKGVPSVKALANEKGAVASTLKSIVTFLQTRFPAIITGTNVIMSLAVFILLFVFWYCHKRGREERLLKQHETSDIESGLEESEILTPDSDRAGLEKETGEASTSKADSMKAAQGILNQPEPAEVPLPSKDDEAELHGDKATKP</sequence>
<keyword evidence="2" id="KW-0812">Transmembrane</keyword>
<evidence type="ECO:0000256" key="1">
    <source>
        <dbReference type="SAM" id="MobiDB-lite"/>
    </source>
</evidence>
<dbReference type="OrthoDB" id="5398191at2759"/>
<feature type="compositionally biased region" description="Basic and acidic residues" evidence="1">
    <location>
        <begin position="147"/>
        <end position="169"/>
    </location>
</feature>
<evidence type="ECO:0000256" key="2">
    <source>
        <dbReference type="SAM" id="Phobius"/>
    </source>
</evidence>
<accession>A0A2P8A5X0</accession>
<feature type="compositionally biased region" description="Basic and acidic residues" evidence="1">
    <location>
        <begin position="184"/>
        <end position="196"/>
    </location>
</feature>
<evidence type="ECO:0000313" key="4">
    <source>
        <dbReference type="Proteomes" id="UP000243723"/>
    </source>
</evidence>
<feature type="compositionally biased region" description="Basic and acidic residues" evidence="1">
    <location>
        <begin position="439"/>
        <end position="450"/>
    </location>
</feature>
<protein>
    <submittedName>
        <fullName evidence="3">Uncharacterized protein</fullName>
    </submittedName>
</protein>
<gene>
    <name evidence="3" type="ORF">B9Z65_4738</name>
</gene>
<feature type="transmembrane region" description="Helical" evidence="2">
    <location>
        <begin position="383"/>
        <end position="408"/>
    </location>
</feature>
<organism evidence="3 4">
    <name type="scientific">Elsinoe australis</name>
    <dbReference type="NCBI Taxonomy" id="40998"/>
    <lineage>
        <taxon>Eukaryota</taxon>
        <taxon>Fungi</taxon>
        <taxon>Dikarya</taxon>
        <taxon>Ascomycota</taxon>
        <taxon>Pezizomycotina</taxon>
        <taxon>Dothideomycetes</taxon>
        <taxon>Dothideomycetidae</taxon>
        <taxon>Myriangiales</taxon>
        <taxon>Elsinoaceae</taxon>
        <taxon>Elsinoe</taxon>
    </lineage>
</organism>
<comment type="caution">
    <text evidence="3">The sequence shown here is derived from an EMBL/GenBank/DDBJ whole genome shotgun (WGS) entry which is preliminary data.</text>
</comment>
<dbReference type="Proteomes" id="UP000243723">
    <property type="component" value="Unassembled WGS sequence"/>
</dbReference>
<dbReference type="AlphaFoldDB" id="A0A2P8A5X0"/>
<dbReference type="EMBL" id="NHZQ01000066">
    <property type="protein sequence ID" value="PSK55860.1"/>
    <property type="molecule type" value="Genomic_DNA"/>
</dbReference>
<feature type="compositionally biased region" description="Basic and acidic residues" evidence="1">
    <location>
        <begin position="479"/>
        <end position="494"/>
    </location>
</feature>
<feature type="region of interest" description="Disordered" evidence="1">
    <location>
        <begin position="420"/>
        <end position="494"/>
    </location>
</feature>
<keyword evidence="4" id="KW-1185">Reference proteome</keyword>
<evidence type="ECO:0000313" key="3">
    <source>
        <dbReference type="EMBL" id="PSK55860.1"/>
    </source>
</evidence>